<evidence type="ECO:0000256" key="4">
    <source>
        <dbReference type="SAM" id="MobiDB-lite"/>
    </source>
</evidence>
<sequence>MFQISTSSNDLENSFSFMVADAPFQRSRVARESNFACDRCKNKKLKCTREKTGCQRCMASKIPCRYTRAIKAAARNLESAVAPSVSSPVNGTPPYSVAAQPGSTSVDDQLTSTNAITPGTAEEAPRRDGKDGLQGGEADQFQPPDLCGPIPDDLFGPLDMNSRWLDAFEQPGSSPPGTMFDGSILLGGKAPAVEPPKHHHHHHHHDHACHNVESGQAGLGRLFPHSHDFNYLGEGPSCRCVDVLLRIQEQLTIRIDGHRNAAAAAVGSNANNYKAGHQMGCCGSGGGDRFRDPLQTYQILAFYKAAVKHCLSILQCNSCQAQSAIVMLLIAVCDQMANELVLLPQAPTGMPEVPPLRMGHGGFMAVQGTSARDLDVGHGFARRGDMNGASAGWYDLDLDDHILVLGVLTTHRLRMLDHLIQGVAGLVQQHRWKHHLAKLEAIKKRLASKDVM</sequence>
<dbReference type="GO" id="GO:0000981">
    <property type="term" value="F:DNA-binding transcription factor activity, RNA polymerase II-specific"/>
    <property type="evidence" value="ECO:0007669"/>
    <property type="project" value="InterPro"/>
</dbReference>
<gene>
    <name evidence="6" type="ORF">DL764_002276</name>
</gene>
<dbReference type="Proteomes" id="UP000293360">
    <property type="component" value="Unassembled WGS sequence"/>
</dbReference>
<dbReference type="InterPro" id="IPR001138">
    <property type="entry name" value="Zn2Cys6_DnaBD"/>
</dbReference>
<protein>
    <recommendedName>
        <fullName evidence="5">Zn(2)-C6 fungal-type domain-containing protein</fullName>
    </recommendedName>
</protein>
<dbReference type="PROSITE" id="PS00463">
    <property type="entry name" value="ZN2_CY6_FUNGAL_1"/>
    <property type="match status" value="1"/>
</dbReference>
<dbReference type="Pfam" id="PF00172">
    <property type="entry name" value="Zn_clus"/>
    <property type="match status" value="1"/>
</dbReference>
<organism evidence="6 7">
    <name type="scientific">Monosporascus ibericus</name>
    <dbReference type="NCBI Taxonomy" id="155417"/>
    <lineage>
        <taxon>Eukaryota</taxon>
        <taxon>Fungi</taxon>
        <taxon>Dikarya</taxon>
        <taxon>Ascomycota</taxon>
        <taxon>Pezizomycotina</taxon>
        <taxon>Sordariomycetes</taxon>
        <taxon>Xylariomycetidae</taxon>
        <taxon>Xylariales</taxon>
        <taxon>Xylariales incertae sedis</taxon>
        <taxon>Monosporascus</taxon>
    </lineage>
</organism>
<dbReference type="EMBL" id="QJNU01000080">
    <property type="protein sequence ID" value="RYP07821.1"/>
    <property type="molecule type" value="Genomic_DNA"/>
</dbReference>
<accession>A0A4Q4TL30</accession>
<dbReference type="AlphaFoldDB" id="A0A4Q4TL30"/>
<feature type="domain" description="Zn(2)-C6 fungal-type" evidence="5">
    <location>
        <begin position="36"/>
        <end position="66"/>
    </location>
</feature>
<comment type="caution">
    <text evidence="6">The sequence shown here is derived from an EMBL/GenBank/DDBJ whole genome shotgun (WGS) entry which is preliminary data.</text>
</comment>
<feature type="compositionally biased region" description="Polar residues" evidence="4">
    <location>
        <begin position="101"/>
        <end position="117"/>
    </location>
</feature>
<dbReference type="GO" id="GO:0008270">
    <property type="term" value="F:zinc ion binding"/>
    <property type="evidence" value="ECO:0007669"/>
    <property type="project" value="InterPro"/>
</dbReference>
<evidence type="ECO:0000313" key="6">
    <source>
        <dbReference type="EMBL" id="RYP07821.1"/>
    </source>
</evidence>
<keyword evidence="7" id="KW-1185">Reference proteome</keyword>
<dbReference type="SUPFAM" id="SSF57701">
    <property type="entry name" value="Zn2/Cys6 DNA-binding domain"/>
    <property type="match status" value="1"/>
</dbReference>
<proteinExistence type="predicted"/>
<dbReference type="PROSITE" id="PS50048">
    <property type="entry name" value="ZN2_CY6_FUNGAL_2"/>
    <property type="match status" value="1"/>
</dbReference>
<evidence type="ECO:0000259" key="5">
    <source>
        <dbReference type="PROSITE" id="PS50048"/>
    </source>
</evidence>
<keyword evidence="1" id="KW-0805">Transcription regulation</keyword>
<keyword evidence="2" id="KW-0804">Transcription</keyword>
<dbReference type="CDD" id="cd00067">
    <property type="entry name" value="GAL4"/>
    <property type="match status" value="1"/>
</dbReference>
<evidence type="ECO:0000256" key="1">
    <source>
        <dbReference type="ARBA" id="ARBA00023015"/>
    </source>
</evidence>
<evidence type="ECO:0000256" key="3">
    <source>
        <dbReference type="ARBA" id="ARBA00023242"/>
    </source>
</evidence>
<feature type="region of interest" description="Disordered" evidence="4">
    <location>
        <begin position="83"/>
        <end position="152"/>
    </location>
</feature>
<evidence type="ECO:0000256" key="2">
    <source>
        <dbReference type="ARBA" id="ARBA00023163"/>
    </source>
</evidence>
<dbReference type="InterPro" id="IPR036864">
    <property type="entry name" value="Zn2-C6_fun-type_DNA-bd_sf"/>
</dbReference>
<reference evidence="6 7" key="1">
    <citation type="submission" date="2018-06" db="EMBL/GenBank/DDBJ databases">
        <title>Complete Genomes of Monosporascus.</title>
        <authorList>
            <person name="Robinson A.J."/>
            <person name="Natvig D.O."/>
        </authorList>
    </citation>
    <scope>NUCLEOTIDE SEQUENCE [LARGE SCALE GENOMIC DNA]</scope>
    <source>
        <strain evidence="6 7">CBS 110550</strain>
    </source>
</reference>
<dbReference type="Gene3D" id="4.10.240.10">
    <property type="entry name" value="Zn(2)-C6 fungal-type DNA-binding domain"/>
    <property type="match status" value="1"/>
</dbReference>
<dbReference type="PANTHER" id="PTHR47424">
    <property type="entry name" value="REGULATORY PROTEIN GAL4"/>
    <property type="match status" value="1"/>
</dbReference>
<dbReference type="SMART" id="SM00066">
    <property type="entry name" value="GAL4"/>
    <property type="match status" value="1"/>
</dbReference>
<evidence type="ECO:0000313" key="7">
    <source>
        <dbReference type="Proteomes" id="UP000293360"/>
    </source>
</evidence>
<dbReference type="InterPro" id="IPR051127">
    <property type="entry name" value="Fungal_SecMet_Regulators"/>
</dbReference>
<name>A0A4Q4TL30_9PEZI</name>
<dbReference type="OrthoDB" id="4356994at2759"/>
<dbReference type="PANTHER" id="PTHR47424:SF6">
    <property type="entry name" value="PROLINE UTILIZATION TRANS-ACTIVATOR"/>
    <property type="match status" value="1"/>
</dbReference>
<keyword evidence="3" id="KW-0539">Nucleus</keyword>